<dbReference type="Gene3D" id="3.60.10.10">
    <property type="entry name" value="Endonuclease/exonuclease/phosphatase"/>
    <property type="match status" value="1"/>
</dbReference>
<dbReference type="SUPFAM" id="SSF56219">
    <property type="entry name" value="DNase I-like"/>
    <property type="match status" value="1"/>
</dbReference>
<evidence type="ECO:0000256" key="5">
    <source>
        <dbReference type="PIRSR" id="PIRSR604808-2"/>
    </source>
</evidence>
<name>K7N1N6_SOYBN</name>
<keyword evidence="4 5" id="KW-0460">Magnesium</keyword>
<dbReference type="PaxDb" id="3847-GLYMA20G11315.1"/>
<dbReference type="HOGENOM" id="CLU_131209_0_0_1"/>
<dbReference type="GO" id="GO:0006284">
    <property type="term" value="P:base-excision repair"/>
    <property type="evidence" value="ECO:0000318"/>
    <property type="project" value="GO_Central"/>
</dbReference>
<keyword evidence="5" id="KW-0464">Manganese</keyword>
<feature type="binding site" evidence="5">
    <location>
        <position position="7"/>
    </location>
    <ligand>
        <name>Mg(2+)</name>
        <dbReference type="ChEBI" id="CHEBI:18420"/>
        <label>1</label>
    </ligand>
</feature>
<accession>K7N1N6</accession>
<evidence type="ECO:0000259" key="6">
    <source>
        <dbReference type="Pfam" id="PF03372"/>
    </source>
</evidence>
<dbReference type="GO" id="GO:0005634">
    <property type="term" value="C:nucleus"/>
    <property type="evidence" value="ECO:0000318"/>
    <property type="project" value="GO_Central"/>
</dbReference>
<evidence type="ECO:0000313" key="7">
    <source>
        <dbReference type="EMBL" id="KRG89896.1"/>
    </source>
</evidence>
<comment type="cofactor">
    <cofactor evidence="5">
        <name>Mg(2+)</name>
        <dbReference type="ChEBI" id="CHEBI:18420"/>
    </cofactor>
    <cofactor evidence="5">
        <name>Mn(2+)</name>
        <dbReference type="ChEBI" id="CHEBI:29035"/>
    </cofactor>
    <text evidence="5">Probably binds two magnesium or manganese ions per subunit.</text>
</comment>
<dbReference type="InterPro" id="IPR036691">
    <property type="entry name" value="Endo/exonu/phosph_ase_sf"/>
</dbReference>
<sequence length="179" mass="20429">MNILSFNVRGLGKGVKWSAIRRLVRKHNLDLLCLQETKRDRIDKPLCQALWGDDDVNWELHPAENTAGGLLCIWSDKRFKVERKVTGRGFIMLEGTWLSEAQNVCIINASLGESLRQQKILRPNVLWCLMGDFNSVRNPSERVGLSLRGVDDRLISELNDWIADLEVEEPPCVGRIHLV</sequence>
<evidence type="ECO:0000256" key="4">
    <source>
        <dbReference type="ARBA" id="ARBA00022842"/>
    </source>
</evidence>
<keyword evidence="3" id="KW-0378">Hydrolase</keyword>
<dbReference type="OMA" id="CEGPWIT"/>
<dbReference type="Pfam" id="PF03372">
    <property type="entry name" value="Exo_endo_phos"/>
    <property type="match status" value="1"/>
</dbReference>
<dbReference type="InParanoid" id="K7N1N6"/>
<evidence type="ECO:0000256" key="3">
    <source>
        <dbReference type="ARBA" id="ARBA00022801"/>
    </source>
</evidence>
<organism evidence="7">
    <name type="scientific">Glycine max</name>
    <name type="common">Soybean</name>
    <name type="synonym">Glycine hispida</name>
    <dbReference type="NCBI Taxonomy" id="3847"/>
    <lineage>
        <taxon>Eukaryota</taxon>
        <taxon>Viridiplantae</taxon>
        <taxon>Streptophyta</taxon>
        <taxon>Embryophyta</taxon>
        <taxon>Tracheophyta</taxon>
        <taxon>Spermatophyta</taxon>
        <taxon>Magnoliopsida</taxon>
        <taxon>eudicotyledons</taxon>
        <taxon>Gunneridae</taxon>
        <taxon>Pentapetalae</taxon>
        <taxon>rosids</taxon>
        <taxon>fabids</taxon>
        <taxon>Fabales</taxon>
        <taxon>Fabaceae</taxon>
        <taxon>Papilionoideae</taxon>
        <taxon>50 kb inversion clade</taxon>
        <taxon>NPAAA clade</taxon>
        <taxon>indigoferoid/millettioid clade</taxon>
        <taxon>Phaseoleae</taxon>
        <taxon>Glycine</taxon>
        <taxon>Glycine subgen. Soja</taxon>
    </lineage>
</organism>
<comment type="similarity">
    <text evidence="1">Belongs to the DNA repair enzymes AP/ExoA family.</text>
</comment>
<dbReference type="AlphaFoldDB" id="K7N1N6"/>
<feature type="binding site" evidence="5">
    <location>
        <position position="36"/>
    </location>
    <ligand>
        <name>Mg(2+)</name>
        <dbReference type="ChEBI" id="CHEBI:18420"/>
        <label>1</label>
    </ligand>
</feature>
<dbReference type="Proteomes" id="UP000008827">
    <property type="component" value="Chromosome 20"/>
</dbReference>
<feature type="domain" description="Endonuclease/exonuclease/phosphatase" evidence="6">
    <location>
        <begin position="4"/>
        <end position="152"/>
    </location>
</feature>
<dbReference type="Gramene" id="KRG89896">
    <property type="protein sequence ID" value="KRG89896"/>
    <property type="gene ID" value="GLYMA_20G054700"/>
</dbReference>
<evidence type="ECO:0000313" key="8">
    <source>
        <dbReference type="EnsemblPlants" id="KRG89896"/>
    </source>
</evidence>
<protein>
    <recommendedName>
        <fullName evidence="6">Endonuclease/exonuclease/phosphatase domain-containing protein</fullName>
    </recommendedName>
</protein>
<dbReference type="GO" id="GO:0046872">
    <property type="term" value="F:metal ion binding"/>
    <property type="evidence" value="ECO:0007669"/>
    <property type="project" value="UniProtKB-KW"/>
</dbReference>
<dbReference type="FunFam" id="3.60.10.10:FF:000158">
    <property type="entry name" value="Uncharacterized protein"/>
    <property type="match status" value="1"/>
</dbReference>
<dbReference type="GO" id="GO:0008311">
    <property type="term" value="F:double-stranded DNA 3'-5' DNA exonuclease activity"/>
    <property type="evidence" value="ECO:0000318"/>
    <property type="project" value="GO_Central"/>
</dbReference>
<dbReference type="GO" id="GO:0008081">
    <property type="term" value="F:phosphoric diester hydrolase activity"/>
    <property type="evidence" value="ECO:0000318"/>
    <property type="project" value="GO_Central"/>
</dbReference>
<dbReference type="EMBL" id="CM000853">
    <property type="protein sequence ID" value="KRG89896.1"/>
    <property type="molecule type" value="Genomic_DNA"/>
</dbReference>
<dbReference type="PANTHER" id="PTHR22748:SF11">
    <property type="entry name" value="OS07G0184032 PROTEIN"/>
    <property type="match status" value="1"/>
</dbReference>
<dbReference type="InterPro" id="IPR004808">
    <property type="entry name" value="AP_endonuc_1"/>
</dbReference>
<dbReference type="InterPro" id="IPR005135">
    <property type="entry name" value="Endo/exonuclease/phosphatase"/>
</dbReference>
<reference evidence="8" key="2">
    <citation type="submission" date="2018-02" db="UniProtKB">
        <authorList>
            <consortium name="EnsemblPlants"/>
        </authorList>
    </citation>
    <scope>IDENTIFICATION</scope>
    <source>
        <strain evidence="8">Williams 82</strain>
    </source>
</reference>
<keyword evidence="2 5" id="KW-0479">Metal-binding</keyword>
<reference evidence="7 8" key="1">
    <citation type="journal article" date="2010" name="Nature">
        <title>Genome sequence of the palaeopolyploid soybean.</title>
        <authorList>
            <person name="Schmutz J."/>
            <person name="Cannon S.B."/>
            <person name="Schlueter J."/>
            <person name="Ma J."/>
            <person name="Mitros T."/>
            <person name="Nelson W."/>
            <person name="Hyten D.L."/>
            <person name="Song Q."/>
            <person name="Thelen J.J."/>
            <person name="Cheng J."/>
            <person name="Xu D."/>
            <person name="Hellsten U."/>
            <person name="May G.D."/>
            <person name="Yu Y."/>
            <person name="Sakurai T."/>
            <person name="Umezawa T."/>
            <person name="Bhattacharyya M.K."/>
            <person name="Sandhu D."/>
            <person name="Valliyodan B."/>
            <person name="Lindquist E."/>
            <person name="Peto M."/>
            <person name="Grant D."/>
            <person name="Shu S."/>
            <person name="Goodstein D."/>
            <person name="Barry K."/>
            <person name="Futrell-Griggs M."/>
            <person name="Abernathy B."/>
            <person name="Du J."/>
            <person name="Tian Z."/>
            <person name="Zhu L."/>
            <person name="Gill N."/>
            <person name="Joshi T."/>
            <person name="Libault M."/>
            <person name="Sethuraman A."/>
            <person name="Zhang X.-C."/>
            <person name="Shinozaki K."/>
            <person name="Nguyen H.T."/>
            <person name="Wing R.A."/>
            <person name="Cregan P."/>
            <person name="Specht J."/>
            <person name="Grimwood J."/>
            <person name="Rokhsar D."/>
            <person name="Stacey G."/>
            <person name="Shoemaker R.C."/>
            <person name="Jackson S.A."/>
        </authorList>
    </citation>
    <scope>NUCLEOTIDE SEQUENCE</scope>
    <source>
        <strain evidence="8">cv. Williams 82</strain>
        <tissue evidence="7">Callus</tissue>
    </source>
</reference>
<proteinExistence type="inferred from homology"/>
<evidence type="ECO:0000256" key="2">
    <source>
        <dbReference type="ARBA" id="ARBA00022723"/>
    </source>
</evidence>
<evidence type="ECO:0000256" key="1">
    <source>
        <dbReference type="ARBA" id="ARBA00007092"/>
    </source>
</evidence>
<reference evidence="7" key="3">
    <citation type="submission" date="2018-07" db="EMBL/GenBank/DDBJ databases">
        <title>WGS assembly of Glycine max.</title>
        <authorList>
            <person name="Schmutz J."/>
            <person name="Cannon S."/>
            <person name="Schlueter J."/>
            <person name="Ma J."/>
            <person name="Mitros T."/>
            <person name="Nelson W."/>
            <person name="Hyten D."/>
            <person name="Song Q."/>
            <person name="Thelen J."/>
            <person name="Cheng J."/>
            <person name="Xu D."/>
            <person name="Hellsten U."/>
            <person name="May G."/>
            <person name="Yu Y."/>
            <person name="Sakurai T."/>
            <person name="Umezawa T."/>
            <person name="Bhattacharyya M."/>
            <person name="Sandhu D."/>
            <person name="Valliyodan B."/>
            <person name="Lindquist E."/>
            <person name="Peto M."/>
            <person name="Grant D."/>
            <person name="Shu S."/>
            <person name="Goodstein D."/>
            <person name="Barry K."/>
            <person name="Futrell-Griggs M."/>
            <person name="Abernathy B."/>
            <person name="Du J."/>
            <person name="Tian Z."/>
            <person name="Zhu L."/>
            <person name="Gill N."/>
            <person name="Joshi T."/>
            <person name="Libault M."/>
            <person name="Sethuraman A."/>
            <person name="Zhang X."/>
            <person name="Shinozaki K."/>
            <person name="Nguyen H."/>
            <person name="Wing R."/>
            <person name="Cregan P."/>
            <person name="Specht J."/>
            <person name="Grimwood J."/>
            <person name="Rokhsar D."/>
            <person name="Stacey G."/>
            <person name="Shoemaker R."/>
            <person name="Jackson S."/>
        </authorList>
    </citation>
    <scope>NUCLEOTIDE SEQUENCE</scope>
    <source>
        <tissue evidence="7">Callus</tissue>
    </source>
</reference>
<evidence type="ECO:0000313" key="9">
    <source>
        <dbReference type="Proteomes" id="UP000008827"/>
    </source>
</evidence>
<dbReference type="PANTHER" id="PTHR22748">
    <property type="entry name" value="AP ENDONUCLEASE"/>
    <property type="match status" value="1"/>
</dbReference>
<dbReference type="EnsemblPlants" id="KRG89896">
    <property type="protein sequence ID" value="KRG89896"/>
    <property type="gene ID" value="GLYMA_20G054700"/>
</dbReference>
<keyword evidence="9" id="KW-1185">Reference proteome</keyword>
<dbReference type="GO" id="GO:0003906">
    <property type="term" value="F:DNA-(apurinic or apyrimidinic site) endonuclease activity"/>
    <property type="evidence" value="ECO:0000318"/>
    <property type="project" value="GO_Central"/>
</dbReference>
<gene>
    <name evidence="7" type="ORF">GLYMA_20G054700</name>
</gene>